<dbReference type="EMBL" id="GL385398">
    <property type="protein sequence ID" value="EJT74354.1"/>
    <property type="molecule type" value="Genomic_DNA"/>
</dbReference>
<dbReference type="eggNOG" id="ENOG502RKKK">
    <property type="taxonomic scope" value="Eukaryota"/>
</dbReference>
<feature type="region of interest" description="Disordered" evidence="3">
    <location>
        <begin position="37"/>
        <end position="75"/>
    </location>
</feature>
<dbReference type="InterPro" id="IPR010488">
    <property type="entry name" value="Zeta_toxin_domain"/>
</dbReference>
<dbReference type="InterPro" id="IPR027417">
    <property type="entry name" value="P-loop_NTPase"/>
</dbReference>
<evidence type="ECO:0000256" key="2">
    <source>
        <dbReference type="ARBA" id="ARBA00022840"/>
    </source>
</evidence>
<feature type="region of interest" description="Disordered" evidence="3">
    <location>
        <begin position="352"/>
        <end position="382"/>
    </location>
</feature>
<dbReference type="Proteomes" id="UP000006039">
    <property type="component" value="Unassembled WGS sequence"/>
</dbReference>
<organism evidence="5">
    <name type="scientific">Gaeumannomyces tritici (strain R3-111a-1)</name>
    <name type="common">Wheat and barley take-all root rot fungus</name>
    <name type="synonym">Gaeumannomyces graminis var. tritici</name>
    <dbReference type="NCBI Taxonomy" id="644352"/>
    <lineage>
        <taxon>Eukaryota</taxon>
        <taxon>Fungi</taxon>
        <taxon>Dikarya</taxon>
        <taxon>Ascomycota</taxon>
        <taxon>Pezizomycotina</taxon>
        <taxon>Sordariomycetes</taxon>
        <taxon>Sordariomycetidae</taxon>
        <taxon>Magnaporthales</taxon>
        <taxon>Magnaporthaceae</taxon>
        <taxon>Gaeumannomyces</taxon>
    </lineage>
</organism>
<evidence type="ECO:0000313" key="7">
    <source>
        <dbReference type="Proteomes" id="UP000006039"/>
    </source>
</evidence>
<accession>J3P3W0</accession>
<evidence type="ECO:0000256" key="1">
    <source>
        <dbReference type="ARBA" id="ARBA00022741"/>
    </source>
</evidence>
<proteinExistence type="predicted"/>
<dbReference type="SUPFAM" id="SSF52540">
    <property type="entry name" value="P-loop containing nucleoside triphosphate hydrolases"/>
    <property type="match status" value="1"/>
</dbReference>
<reference evidence="6" key="5">
    <citation type="submission" date="2018-04" db="UniProtKB">
        <authorList>
            <consortium name="EnsemblFungi"/>
        </authorList>
    </citation>
    <scope>IDENTIFICATION</scope>
    <source>
        <strain evidence="6">R3-111a-1</strain>
    </source>
</reference>
<keyword evidence="2" id="KW-0067">ATP-binding</keyword>
<dbReference type="VEuPathDB" id="FungiDB:GGTG_08195"/>
<evidence type="ECO:0000313" key="6">
    <source>
        <dbReference type="EnsemblFungi" id="EJT74354"/>
    </source>
</evidence>
<protein>
    <submittedName>
        <fullName evidence="5">Zeta toxin family protein</fullName>
    </submittedName>
</protein>
<evidence type="ECO:0000313" key="5">
    <source>
        <dbReference type="EMBL" id="EJT74354.1"/>
    </source>
</evidence>
<name>J3P3W0_GAET3</name>
<feature type="domain" description="Zeta toxin" evidence="4">
    <location>
        <begin position="70"/>
        <end position="272"/>
    </location>
</feature>
<keyword evidence="7" id="KW-1185">Reference proteome</keyword>
<dbReference type="GO" id="GO:0005524">
    <property type="term" value="F:ATP binding"/>
    <property type="evidence" value="ECO:0007669"/>
    <property type="project" value="UniProtKB-KW"/>
</dbReference>
<reference evidence="6" key="4">
    <citation type="journal article" date="2015" name="G3 (Bethesda)">
        <title>Genome sequences of three phytopathogenic species of the Magnaporthaceae family of fungi.</title>
        <authorList>
            <person name="Okagaki L.H."/>
            <person name="Nunes C.C."/>
            <person name="Sailsbery J."/>
            <person name="Clay B."/>
            <person name="Brown D."/>
            <person name="John T."/>
            <person name="Oh Y."/>
            <person name="Young N."/>
            <person name="Fitzgerald M."/>
            <person name="Haas B.J."/>
            <person name="Zeng Q."/>
            <person name="Young S."/>
            <person name="Adiconis X."/>
            <person name="Fan L."/>
            <person name="Levin J.Z."/>
            <person name="Mitchell T.K."/>
            <person name="Okubara P.A."/>
            <person name="Farman M.L."/>
            <person name="Kohn L.M."/>
            <person name="Birren B."/>
            <person name="Ma L.-J."/>
            <person name="Dean R.A."/>
        </authorList>
    </citation>
    <scope>NUCLEOTIDE SEQUENCE</scope>
    <source>
        <strain evidence="6">R3-111a-1</strain>
    </source>
</reference>
<evidence type="ECO:0000256" key="3">
    <source>
        <dbReference type="SAM" id="MobiDB-lite"/>
    </source>
</evidence>
<evidence type="ECO:0000259" key="4">
    <source>
        <dbReference type="Pfam" id="PF06414"/>
    </source>
</evidence>
<dbReference type="Pfam" id="PF06414">
    <property type="entry name" value="Zeta_toxin"/>
    <property type="match status" value="1"/>
</dbReference>
<sequence>METGSAAPRDGQGPLAQYVLSDAESRRIFEEEIVPAELGHLADHTDADADADAEPPAGDGQDGGGGGGGGPVAVLLVGQTGAGKTRTAPLLAAAMSGSSSGTRRPRVAHLIADTYKTYHPAYASLAAQRPTLASPATGPDARRWLAMACGLAAARGADCVVESACRHPADFEDLVRLFASSSSSSQNKRYAVRVVVLAVPEALSRLGILVRFHHALPEARSGRLPLRLTPVPVHDATFAGLLDAAAWLDGGGDDGVPADDVVVLRRGNRVAYSYSRRPCLSSSSSPAAATAAAGESSAVGPALLRERRRPLTPEELRLRVAGAELDALRSLAGADRPQLGAQVAEVEELLRGLESPPPPPATCGDGAGDCDGPFPDLQPFNPEAFVKHGRSV</sequence>
<dbReference type="HOGENOM" id="CLU_043074_1_0_1"/>
<reference evidence="5" key="2">
    <citation type="submission" date="2010-07" db="EMBL/GenBank/DDBJ databases">
        <authorList>
            <consortium name="The Broad Institute Genome Sequencing Platform"/>
            <consortium name="Broad Institute Genome Sequencing Center for Infectious Disease"/>
            <person name="Ma L.-J."/>
            <person name="Dead R."/>
            <person name="Young S."/>
            <person name="Zeng Q."/>
            <person name="Koehrsen M."/>
            <person name="Alvarado L."/>
            <person name="Berlin A."/>
            <person name="Chapman S.B."/>
            <person name="Chen Z."/>
            <person name="Freedman E."/>
            <person name="Gellesch M."/>
            <person name="Goldberg J."/>
            <person name="Griggs A."/>
            <person name="Gujja S."/>
            <person name="Heilman E.R."/>
            <person name="Heiman D."/>
            <person name="Hepburn T."/>
            <person name="Howarth C."/>
            <person name="Jen D."/>
            <person name="Larson L."/>
            <person name="Mehta T."/>
            <person name="Neiman D."/>
            <person name="Pearson M."/>
            <person name="Roberts A."/>
            <person name="Saif S."/>
            <person name="Shea T."/>
            <person name="Shenoy N."/>
            <person name="Sisk P."/>
            <person name="Stolte C."/>
            <person name="Sykes S."/>
            <person name="Walk T."/>
            <person name="White J."/>
            <person name="Yandava C."/>
            <person name="Haas B."/>
            <person name="Nusbaum C."/>
            <person name="Birren B."/>
        </authorList>
    </citation>
    <scope>NUCLEOTIDE SEQUENCE</scope>
    <source>
        <strain evidence="5">R3-111a-1</strain>
    </source>
</reference>
<dbReference type="GO" id="GO:0016301">
    <property type="term" value="F:kinase activity"/>
    <property type="evidence" value="ECO:0007669"/>
    <property type="project" value="InterPro"/>
</dbReference>
<feature type="compositionally biased region" description="Gly residues" evidence="3">
    <location>
        <begin position="60"/>
        <end position="71"/>
    </location>
</feature>
<dbReference type="OrthoDB" id="2881954at2759"/>
<gene>
    <name evidence="6" type="primary">20348653</name>
    <name evidence="5" type="ORF">GGTG_08195</name>
</gene>
<dbReference type="EnsemblFungi" id="EJT74354">
    <property type="protein sequence ID" value="EJT74354"/>
    <property type="gene ID" value="GGTG_08195"/>
</dbReference>
<dbReference type="GeneID" id="20348653"/>
<dbReference type="AlphaFoldDB" id="J3P3W0"/>
<reference evidence="5" key="3">
    <citation type="submission" date="2010-09" db="EMBL/GenBank/DDBJ databases">
        <title>Annotation of Gaeumannomyces graminis var. tritici R3-111a-1.</title>
        <authorList>
            <consortium name="The Broad Institute Genome Sequencing Platform"/>
            <person name="Ma L.-J."/>
            <person name="Dead R."/>
            <person name="Young S.K."/>
            <person name="Zeng Q."/>
            <person name="Gargeya S."/>
            <person name="Fitzgerald M."/>
            <person name="Haas B."/>
            <person name="Abouelleil A."/>
            <person name="Alvarado L."/>
            <person name="Arachchi H.M."/>
            <person name="Berlin A."/>
            <person name="Brown A."/>
            <person name="Chapman S.B."/>
            <person name="Chen Z."/>
            <person name="Dunbar C."/>
            <person name="Freedman E."/>
            <person name="Gearin G."/>
            <person name="Gellesch M."/>
            <person name="Goldberg J."/>
            <person name="Griggs A."/>
            <person name="Gujja S."/>
            <person name="Heiman D."/>
            <person name="Howarth C."/>
            <person name="Larson L."/>
            <person name="Lui A."/>
            <person name="MacDonald P.J.P."/>
            <person name="Mehta T."/>
            <person name="Montmayeur A."/>
            <person name="Murphy C."/>
            <person name="Neiman D."/>
            <person name="Pearson M."/>
            <person name="Priest M."/>
            <person name="Roberts A."/>
            <person name="Saif S."/>
            <person name="Shea T."/>
            <person name="Shenoy N."/>
            <person name="Sisk P."/>
            <person name="Stolte C."/>
            <person name="Sykes S."/>
            <person name="Yandava C."/>
            <person name="Wortman J."/>
            <person name="Nusbaum C."/>
            <person name="Birren B."/>
        </authorList>
    </citation>
    <scope>NUCLEOTIDE SEQUENCE</scope>
    <source>
        <strain evidence="5">R3-111a-1</strain>
    </source>
</reference>
<dbReference type="Gene3D" id="3.40.50.300">
    <property type="entry name" value="P-loop containing nucleotide triphosphate hydrolases"/>
    <property type="match status" value="1"/>
</dbReference>
<keyword evidence="1" id="KW-0547">Nucleotide-binding</keyword>
<dbReference type="RefSeq" id="XP_009224298.1">
    <property type="nucleotide sequence ID" value="XM_009226034.1"/>
</dbReference>
<reference evidence="7" key="1">
    <citation type="submission" date="2010-07" db="EMBL/GenBank/DDBJ databases">
        <title>The genome sequence of Gaeumannomyces graminis var. tritici strain R3-111a-1.</title>
        <authorList>
            <consortium name="The Broad Institute Genome Sequencing Platform"/>
            <person name="Ma L.-J."/>
            <person name="Dead R."/>
            <person name="Young S."/>
            <person name="Zeng Q."/>
            <person name="Koehrsen M."/>
            <person name="Alvarado L."/>
            <person name="Berlin A."/>
            <person name="Chapman S.B."/>
            <person name="Chen Z."/>
            <person name="Freedman E."/>
            <person name="Gellesch M."/>
            <person name="Goldberg J."/>
            <person name="Griggs A."/>
            <person name="Gujja S."/>
            <person name="Heilman E.R."/>
            <person name="Heiman D."/>
            <person name="Hepburn T."/>
            <person name="Howarth C."/>
            <person name="Jen D."/>
            <person name="Larson L."/>
            <person name="Mehta T."/>
            <person name="Neiman D."/>
            <person name="Pearson M."/>
            <person name="Roberts A."/>
            <person name="Saif S."/>
            <person name="Shea T."/>
            <person name="Shenoy N."/>
            <person name="Sisk P."/>
            <person name="Stolte C."/>
            <person name="Sykes S."/>
            <person name="Walk T."/>
            <person name="White J."/>
            <person name="Yandava C."/>
            <person name="Haas B."/>
            <person name="Nusbaum C."/>
            <person name="Birren B."/>
        </authorList>
    </citation>
    <scope>NUCLEOTIDE SEQUENCE [LARGE SCALE GENOMIC DNA]</scope>
    <source>
        <strain evidence="7">R3-111a-1</strain>
    </source>
</reference>